<name>A0A9Q4KT79_9EURY</name>
<dbReference type="InterPro" id="IPR022689">
    <property type="entry name" value="Iron_dep_repressor"/>
</dbReference>
<protein>
    <submittedName>
        <fullName evidence="6">Metal-dependent transcriptional regulator</fullName>
    </submittedName>
</protein>
<dbReference type="Gene3D" id="1.10.60.10">
    <property type="entry name" value="Iron dependent repressor, metal binding and dimerisation domain"/>
    <property type="match status" value="1"/>
</dbReference>
<dbReference type="InterPro" id="IPR001367">
    <property type="entry name" value="Fe_dep_repressor"/>
</dbReference>
<dbReference type="RefSeq" id="WP_274924899.1">
    <property type="nucleotide sequence ID" value="NZ_JAKELO010000002.1"/>
</dbReference>
<evidence type="ECO:0000256" key="1">
    <source>
        <dbReference type="ARBA" id="ARBA00007871"/>
    </source>
</evidence>
<dbReference type="Pfam" id="PF01325">
    <property type="entry name" value="Fe_dep_repress"/>
    <property type="match status" value="1"/>
</dbReference>
<reference evidence="6" key="1">
    <citation type="submission" date="2022-01" db="EMBL/GenBank/DDBJ databases">
        <title>Draft genome of Methanogenium marinum DSM 15558.</title>
        <authorList>
            <person name="Chen S.-C."/>
            <person name="You Y.-T."/>
        </authorList>
    </citation>
    <scope>NUCLEOTIDE SEQUENCE</scope>
    <source>
        <strain evidence="6">DSM 15558</strain>
    </source>
</reference>
<evidence type="ECO:0000256" key="4">
    <source>
        <dbReference type="ARBA" id="ARBA00023163"/>
    </source>
</evidence>
<dbReference type="InterPro" id="IPR050536">
    <property type="entry name" value="DtxR_MntR_Metal-Reg"/>
</dbReference>
<keyword evidence="7" id="KW-1185">Reference proteome</keyword>
<evidence type="ECO:0000256" key="3">
    <source>
        <dbReference type="ARBA" id="ARBA00023125"/>
    </source>
</evidence>
<dbReference type="GO" id="GO:0003700">
    <property type="term" value="F:DNA-binding transcription factor activity"/>
    <property type="evidence" value="ECO:0007669"/>
    <property type="project" value="InterPro"/>
</dbReference>
<evidence type="ECO:0000313" key="7">
    <source>
        <dbReference type="Proteomes" id="UP001143747"/>
    </source>
</evidence>
<accession>A0A9Q4KT79</accession>
<keyword evidence="3" id="KW-0238">DNA-binding</keyword>
<dbReference type="InterPro" id="IPR036421">
    <property type="entry name" value="Fe_dep_repressor_sf"/>
</dbReference>
<comment type="similarity">
    <text evidence="1">Belongs to the DtxR/MntR family.</text>
</comment>
<dbReference type="Proteomes" id="UP001143747">
    <property type="component" value="Unassembled WGS sequence"/>
</dbReference>
<dbReference type="SUPFAM" id="SSF47979">
    <property type="entry name" value="Iron-dependent repressor protein, dimerization domain"/>
    <property type="match status" value="1"/>
</dbReference>
<dbReference type="PANTHER" id="PTHR33238">
    <property type="entry name" value="IRON (METAL) DEPENDENT REPRESSOR, DTXR FAMILY"/>
    <property type="match status" value="1"/>
</dbReference>
<sequence length="149" mass="17383">MEEGYIAKHLSRKAEDYLEAILNVTLEKGYARTKDVADQLGLSPSSVVEMFRKLDSLGLVEYRRYEGVVFRPEGQKIAEVIKYRHDTLKKFLLLIGVSDRTAEKDACFMEHELNPETVRRIRVFLETMDDDPSFCRQIQQEIGRRIQNQ</sequence>
<dbReference type="Pfam" id="PF02742">
    <property type="entry name" value="Fe_dep_repr_C"/>
    <property type="match status" value="1"/>
</dbReference>
<dbReference type="InterPro" id="IPR036388">
    <property type="entry name" value="WH-like_DNA-bd_sf"/>
</dbReference>
<dbReference type="EMBL" id="JAKELO010000002">
    <property type="protein sequence ID" value="MDE4908266.1"/>
    <property type="molecule type" value="Genomic_DNA"/>
</dbReference>
<dbReference type="GO" id="GO:0003677">
    <property type="term" value="F:DNA binding"/>
    <property type="evidence" value="ECO:0007669"/>
    <property type="project" value="UniProtKB-KW"/>
</dbReference>
<gene>
    <name evidence="6" type="ORF">L0665_06540</name>
</gene>
<dbReference type="SMART" id="SM00529">
    <property type="entry name" value="HTH_DTXR"/>
    <property type="match status" value="1"/>
</dbReference>
<dbReference type="InterPro" id="IPR036390">
    <property type="entry name" value="WH_DNA-bd_sf"/>
</dbReference>
<dbReference type="AlphaFoldDB" id="A0A9Q4KT79"/>
<dbReference type="PROSITE" id="PS50944">
    <property type="entry name" value="HTH_DTXR"/>
    <property type="match status" value="1"/>
</dbReference>
<evidence type="ECO:0000256" key="2">
    <source>
        <dbReference type="ARBA" id="ARBA00023015"/>
    </source>
</evidence>
<dbReference type="Gene3D" id="1.10.10.10">
    <property type="entry name" value="Winged helix-like DNA-binding domain superfamily/Winged helix DNA-binding domain"/>
    <property type="match status" value="1"/>
</dbReference>
<dbReference type="SUPFAM" id="SSF46785">
    <property type="entry name" value="Winged helix' DNA-binding domain"/>
    <property type="match status" value="1"/>
</dbReference>
<dbReference type="GO" id="GO:0046914">
    <property type="term" value="F:transition metal ion binding"/>
    <property type="evidence" value="ECO:0007669"/>
    <property type="project" value="InterPro"/>
</dbReference>
<dbReference type="InterPro" id="IPR022687">
    <property type="entry name" value="HTH_DTXR"/>
</dbReference>
<dbReference type="PANTHER" id="PTHR33238:SF7">
    <property type="entry name" value="IRON-DEPENDENT TRANSCRIPTIONAL REGULATOR"/>
    <property type="match status" value="1"/>
</dbReference>
<evidence type="ECO:0000259" key="5">
    <source>
        <dbReference type="PROSITE" id="PS50944"/>
    </source>
</evidence>
<keyword evidence="4" id="KW-0804">Transcription</keyword>
<dbReference type="GO" id="GO:0046983">
    <property type="term" value="F:protein dimerization activity"/>
    <property type="evidence" value="ECO:0007669"/>
    <property type="project" value="InterPro"/>
</dbReference>
<evidence type="ECO:0000313" key="6">
    <source>
        <dbReference type="EMBL" id="MDE4908266.1"/>
    </source>
</evidence>
<comment type="caution">
    <text evidence="6">The sequence shown here is derived from an EMBL/GenBank/DDBJ whole genome shotgun (WGS) entry which is preliminary data.</text>
</comment>
<proteinExistence type="inferred from homology"/>
<keyword evidence="2" id="KW-0805">Transcription regulation</keyword>
<feature type="domain" description="HTH dtxR-type" evidence="5">
    <location>
        <begin position="10"/>
        <end position="71"/>
    </location>
</feature>
<organism evidence="6 7">
    <name type="scientific">Methanogenium marinum</name>
    <dbReference type="NCBI Taxonomy" id="348610"/>
    <lineage>
        <taxon>Archaea</taxon>
        <taxon>Methanobacteriati</taxon>
        <taxon>Methanobacteriota</taxon>
        <taxon>Stenosarchaea group</taxon>
        <taxon>Methanomicrobia</taxon>
        <taxon>Methanomicrobiales</taxon>
        <taxon>Methanomicrobiaceae</taxon>
        <taxon>Methanogenium</taxon>
    </lineage>
</organism>